<proteinExistence type="predicted"/>
<evidence type="ECO:0000313" key="2">
    <source>
        <dbReference type="Proteomes" id="UP000187209"/>
    </source>
</evidence>
<evidence type="ECO:0000313" key="1">
    <source>
        <dbReference type="EMBL" id="OMJ87146.1"/>
    </source>
</evidence>
<name>A0A1R2CDV1_9CILI</name>
<gene>
    <name evidence="1" type="ORF">SteCoe_11222</name>
</gene>
<organism evidence="1 2">
    <name type="scientific">Stentor coeruleus</name>
    <dbReference type="NCBI Taxonomy" id="5963"/>
    <lineage>
        <taxon>Eukaryota</taxon>
        <taxon>Sar</taxon>
        <taxon>Alveolata</taxon>
        <taxon>Ciliophora</taxon>
        <taxon>Postciliodesmatophora</taxon>
        <taxon>Heterotrichea</taxon>
        <taxon>Heterotrichida</taxon>
        <taxon>Stentoridae</taxon>
        <taxon>Stentor</taxon>
    </lineage>
</organism>
<dbReference type="Proteomes" id="UP000187209">
    <property type="component" value="Unassembled WGS sequence"/>
</dbReference>
<dbReference type="AlphaFoldDB" id="A0A1R2CDV1"/>
<reference evidence="1 2" key="1">
    <citation type="submission" date="2016-11" db="EMBL/GenBank/DDBJ databases">
        <title>The macronuclear genome of Stentor coeruleus: a giant cell with tiny introns.</title>
        <authorList>
            <person name="Slabodnick M."/>
            <person name="Ruby J.G."/>
            <person name="Reiff S.B."/>
            <person name="Swart E.C."/>
            <person name="Gosai S."/>
            <person name="Prabakaran S."/>
            <person name="Witkowska E."/>
            <person name="Larue G.E."/>
            <person name="Fisher S."/>
            <person name="Freeman R.M."/>
            <person name="Gunawardena J."/>
            <person name="Chu W."/>
            <person name="Stover N.A."/>
            <person name="Gregory B.D."/>
            <person name="Nowacki M."/>
            <person name="Derisi J."/>
            <person name="Roy S.W."/>
            <person name="Marshall W.F."/>
            <person name="Sood P."/>
        </authorList>
    </citation>
    <scope>NUCLEOTIDE SEQUENCE [LARGE SCALE GENOMIC DNA]</scope>
    <source>
        <strain evidence="1">WM001</strain>
    </source>
</reference>
<keyword evidence="2" id="KW-1185">Reference proteome</keyword>
<comment type="caution">
    <text evidence="1">The sequence shown here is derived from an EMBL/GenBank/DDBJ whole genome shotgun (WGS) entry which is preliminary data.</text>
</comment>
<accession>A0A1R2CDV1</accession>
<sequence>MLNSEIFQDPIEKLEKEALRGCVTDKGEAKNKKNIPKKSDMLTLILQSEHKINSNNCILKLPKMPFGKHNTYNEDEHFVMRHFLNTDRDINKMQSEDLNEINKKFHLYEKRKLSTKRNKTGYVKSRYYKSYDTYDMDHGDLKCKREETILNGYNHDKEKYMKYIYGPQIEKKTPKSTVNKIQQNESIERLHNTIKKTDSELAYFLTTKYPILFSRESSRKSENLKASFLNLNMSAG</sequence>
<dbReference type="EMBL" id="MPUH01000185">
    <property type="protein sequence ID" value="OMJ87146.1"/>
    <property type="molecule type" value="Genomic_DNA"/>
</dbReference>
<protein>
    <submittedName>
        <fullName evidence="1">Uncharacterized protein</fullName>
    </submittedName>
</protein>